<accession>A0A5C5G1Y2</accession>
<name>A0A5C5G1Y2_9BASI</name>
<feature type="compositionally biased region" description="Low complexity" evidence="1">
    <location>
        <begin position="71"/>
        <end position="111"/>
    </location>
</feature>
<proteinExistence type="predicted"/>
<dbReference type="Proteomes" id="UP000311382">
    <property type="component" value="Unassembled WGS sequence"/>
</dbReference>
<dbReference type="OrthoDB" id="2528292at2759"/>
<dbReference type="AlphaFoldDB" id="A0A5C5G1Y2"/>
<dbReference type="EMBL" id="SOZI01000033">
    <property type="protein sequence ID" value="TNY21971.1"/>
    <property type="molecule type" value="Genomic_DNA"/>
</dbReference>
<sequence length="248" mass="25712">MFQQSILSVHLRAAPATAKAPPAPAAPAHDDMETDAEDEDPVSARRFIDYSWTLDVASSLDRFQRAWFLESASEASSSSPTPTLSSSPSLSYTSSLASSRESSPSPSHSPSTCATPRRVTRTRLLGPSRAHKPSPARSALLSAAISCVQVPLEDVPPEGDEADVLWALASRGGSGGGGGRGGSPAGAGSRYGSPMSTAPRTYEYYVDEVALDVGKVLVLAEEALPGCAREVAPVAGGTRSSGPTVMRL</sequence>
<protein>
    <submittedName>
        <fullName evidence="2">Uncharacterized protein</fullName>
    </submittedName>
</protein>
<keyword evidence="3" id="KW-1185">Reference proteome</keyword>
<feature type="compositionally biased region" description="Gly residues" evidence="1">
    <location>
        <begin position="172"/>
        <end position="185"/>
    </location>
</feature>
<evidence type="ECO:0000256" key="1">
    <source>
        <dbReference type="SAM" id="MobiDB-lite"/>
    </source>
</evidence>
<feature type="region of interest" description="Disordered" evidence="1">
    <location>
        <begin position="71"/>
        <end position="119"/>
    </location>
</feature>
<reference evidence="2 3" key="1">
    <citation type="submission" date="2019-03" db="EMBL/GenBank/DDBJ databases">
        <title>Rhodosporidium diobovatum UCD-FST 08-225 genome sequencing, assembly, and annotation.</title>
        <authorList>
            <person name="Fakankun I.U."/>
            <person name="Fristensky B."/>
            <person name="Levin D.B."/>
        </authorList>
    </citation>
    <scope>NUCLEOTIDE SEQUENCE [LARGE SCALE GENOMIC DNA]</scope>
    <source>
        <strain evidence="2 3">UCD-FST 08-225</strain>
    </source>
</reference>
<gene>
    <name evidence="2" type="ORF">DMC30DRAFT_393509</name>
</gene>
<comment type="caution">
    <text evidence="2">The sequence shown here is derived from an EMBL/GenBank/DDBJ whole genome shotgun (WGS) entry which is preliminary data.</text>
</comment>
<evidence type="ECO:0000313" key="3">
    <source>
        <dbReference type="Proteomes" id="UP000311382"/>
    </source>
</evidence>
<feature type="region of interest" description="Disordered" evidence="1">
    <location>
        <begin position="13"/>
        <end position="40"/>
    </location>
</feature>
<feature type="region of interest" description="Disordered" evidence="1">
    <location>
        <begin position="172"/>
        <end position="193"/>
    </location>
</feature>
<evidence type="ECO:0000313" key="2">
    <source>
        <dbReference type="EMBL" id="TNY21971.1"/>
    </source>
</evidence>
<organism evidence="2 3">
    <name type="scientific">Rhodotorula diobovata</name>
    <dbReference type="NCBI Taxonomy" id="5288"/>
    <lineage>
        <taxon>Eukaryota</taxon>
        <taxon>Fungi</taxon>
        <taxon>Dikarya</taxon>
        <taxon>Basidiomycota</taxon>
        <taxon>Pucciniomycotina</taxon>
        <taxon>Microbotryomycetes</taxon>
        <taxon>Sporidiobolales</taxon>
        <taxon>Sporidiobolaceae</taxon>
        <taxon>Rhodotorula</taxon>
    </lineage>
</organism>